<evidence type="ECO:0000256" key="9">
    <source>
        <dbReference type="ARBA" id="ARBA00025772"/>
    </source>
</evidence>
<evidence type="ECO:0000256" key="10">
    <source>
        <dbReference type="ARBA" id="ARBA00030775"/>
    </source>
</evidence>
<dbReference type="RefSeq" id="WP_072637095.1">
    <property type="nucleotide sequence ID" value="NZ_UGSJ01000001.1"/>
</dbReference>
<dbReference type="Gene3D" id="3.55.40.10">
    <property type="entry name" value="minor pseudopilin epsh domain"/>
    <property type="match status" value="1"/>
</dbReference>
<dbReference type="GO" id="GO:0015628">
    <property type="term" value="P:protein secretion by the type II secretion system"/>
    <property type="evidence" value="ECO:0007669"/>
    <property type="project" value="InterPro"/>
</dbReference>
<gene>
    <name evidence="12" type="ORF">NCTC13159_03956</name>
</gene>
<feature type="domain" description="General secretion pathway GspH" evidence="11">
    <location>
        <begin position="43"/>
        <end position="157"/>
    </location>
</feature>
<evidence type="ECO:0000256" key="5">
    <source>
        <dbReference type="ARBA" id="ARBA00022519"/>
    </source>
</evidence>
<dbReference type="InterPro" id="IPR012902">
    <property type="entry name" value="N_methyl_site"/>
</dbReference>
<evidence type="ECO:0000259" key="11">
    <source>
        <dbReference type="Pfam" id="PF12019"/>
    </source>
</evidence>
<evidence type="ECO:0000256" key="8">
    <source>
        <dbReference type="ARBA" id="ARBA00023136"/>
    </source>
</evidence>
<dbReference type="GO" id="GO:0005886">
    <property type="term" value="C:plasma membrane"/>
    <property type="evidence" value="ECO:0007669"/>
    <property type="project" value="UniProtKB-SubCell"/>
</dbReference>
<dbReference type="InterPro" id="IPR022346">
    <property type="entry name" value="T2SS_GspH"/>
</dbReference>
<keyword evidence="3" id="KW-1003">Cell membrane</keyword>
<proteinExistence type="inferred from homology"/>
<evidence type="ECO:0000256" key="2">
    <source>
        <dbReference type="ARBA" id="ARBA00021549"/>
    </source>
</evidence>
<evidence type="ECO:0000256" key="1">
    <source>
        <dbReference type="ARBA" id="ARBA00004377"/>
    </source>
</evidence>
<evidence type="ECO:0000256" key="7">
    <source>
        <dbReference type="ARBA" id="ARBA00022989"/>
    </source>
</evidence>
<sequence length="169" mass="18599">MCPRSRGVTLLECVVVVSLLAIALLAASPSIEAARRRVSVDITARALLASMQAARAEALGRHQRVAMTPNDGRSLSSGWMTFVDSNRNDRLDVGERLLGRYAPLPRGVRIEARWGLYGTLGLAFAEDGFIRTEEHNWVSGTVRVTGHGRRICITINAYGRPRMARRCDP</sequence>
<evidence type="ECO:0000256" key="6">
    <source>
        <dbReference type="ARBA" id="ARBA00022692"/>
    </source>
</evidence>
<dbReference type="InterPro" id="IPR045584">
    <property type="entry name" value="Pilin-like"/>
</dbReference>
<evidence type="ECO:0000256" key="4">
    <source>
        <dbReference type="ARBA" id="ARBA00022481"/>
    </source>
</evidence>
<evidence type="ECO:0000313" key="13">
    <source>
        <dbReference type="Proteomes" id="UP000254589"/>
    </source>
</evidence>
<dbReference type="Proteomes" id="UP000254589">
    <property type="component" value="Unassembled WGS sequence"/>
</dbReference>
<dbReference type="Pfam" id="PF12019">
    <property type="entry name" value="GspH"/>
    <property type="match status" value="1"/>
</dbReference>
<keyword evidence="7" id="KW-1133">Transmembrane helix</keyword>
<organism evidence="12 13">
    <name type="scientific">Pandoraea pulmonicola</name>
    <dbReference type="NCBI Taxonomy" id="93221"/>
    <lineage>
        <taxon>Bacteria</taxon>
        <taxon>Pseudomonadati</taxon>
        <taxon>Pseudomonadota</taxon>
        <taxon>Betaproteobacteria</taxon>
        <taxon>Burkholderiales</taxon>
        <taxon>Burkholderiaceae</taxon>
        <taxon>Pandoraea</taxon>
    </lineage>
</organism>
<keyword evidence="4" id="KW-0488">Methylation</keyword>
<dbReference type="NCBIfam" id="TIGR02532">
    <property type="entry name" value="IV_pilin_GFxxxE"/>
    <property type="match status" value="1"/>
</dbReference>
<evidence type="ECO:0000256" key="3">
    <source>
        <dbReference type="ARBA" id="ARBA00022475"/>
    </source>
</evidence>
<evidence type="ECO:0000313" key="12">
    <source>
        <dbReference type="EMBL" id="SUA92426.1"/>
    </source>
</evidence>
<reference evidence="12 13" key="1">
    <citation type="submission" date="2018-06" db="EMBL/GenBank/DDBJ databases">
        <authorList>
            <consortium name="Pathogen Informatics"/>
            <person name="Doyle S."/>
        </authorList>
    </citation>
    <scope>NUCLEOTIDE SEQUENCE [LARGE SCALE GENOMIC DNA]</scope>
    <source>
        <strain evidence="12 13">NCTC13159</strain>
    </source>
</reference>
<name>A0AAJ4ZFN0_PANPU</name>
<dbReference type="Pfam" id="PF07963">
    <property type="entry name" value="N_methyl"/>
    <property type="match status" value="1"/>
</dbReference>
<comment type="subcellular location">
    <subcellularLocation>
        <location evidence="1">Cell inner membrane</location>
        <topology evidence="1">Single-pass membrane protein</topology>
    </subcellularLocation>
</comment>
<keyword evidence="6" id="KW-0812">Transmembrane</keyword>
<dbReference type="AlphaFoldDB" id="A0AAJ4ZFN0"/>
<protein>
    <recommendedName>
        <fullName evidence="2">Type II secretion system protein H</fullName>
    </recommendedName>
    <alternativeName>
        <fullName evidence="10">General secretion pathway protein H</fullName>
    </alternativeName>
</protein>
<dbReference type="SUPFAM" id="SSF54523">
    <property type="entry name" value="Pili subunits"/>
    <property type="match status" value="1"/>
</dbReference>
<dbReference type="EMBL" id="UGSJ01000001">
    <property type="protein sequence ID" value="SUA92426.1"/>
    <property type="molecule type" value="Genomic_DNA"/>
</dbReference>
<accession>A0AAJ4ZFN0</accession>
<comment type="caution">
    <text evidence="12">The sequence shown here is derived from an EMBL/GenBank/DDBJ whole genome shotgun (WGS) entry which is preliminary data.</text>
</comment>
<keyword evidence="5" id="KW-0997">Cell inner membrane</keyword>
<dbReference type="GO" id="GO:0015627">
    <property type="term" value="C:type II protein secretion system complex"/>
    <property type="evidence" value="ECO:0007669"/>
    <property type="project" value="InterPro"/>
</dbReference>
<comment type="similarity">
    <text evidence="9">Belongs to the GSP H family.</text>
</comment>
<keyword evidence="8" id="KW-0472">Membrane</keyword>